<reference evidence="1" key="1">
    <citation type="submission" date="2018-06" db="EMBL/GenBank/DDBJ databases">
        <authorList>
            <person name="Zhirakovskaya E."/>
        </authorList>
    </citation>
    <scope>NUCLEOTIDE SEQUENCE</scope>
</reference>
<accession>A0A3B0RIV4</accession>
<gene>
    <name evidence="1" type="ORF">MNBD_DELTA01-1101</name>
</gene>
<name>A0A3B0RIV4_9ZZZZ</name>
<dbReference type="EMBL" id="UOEA01000067">
    <property type="protein sequence ID" value="VAV84473.1"/>
    <property type="molecule type" value="Genomic_DNA"/>
</dbReference>
<protein>
    <submittedName>
        <fullName evidence="1">Uncharacterized protein</fullName>
    </submittedName>
</protein>
<sequence length="240" mass="28693">MKFSKKKKDIFNSLVCDVGFVIWTGAETNLVESLGYKVPDDFEMQESQFSSSFQVVVHFNNNQVLINHDNIISSYFSTRLLYREFKVKKEVIISKFGGNIPFSPDQTFFFEMGLNDGTVEFLHFDWDKTKISGDAYRKLICWFPLRWFFRKVFELQNLRYKKEKYLELEDVEFLEKTELLGDEMLKNWKMKERMFDIPSDDYDRAPPISRNEHPLQNYRFENDLGCNIILDLDFFGLEEF</sequence>
<dbReference type="AlphaFoldDB" id="A0A3B0RIV4"/>
<organism evidence="1">
    <name type="scientific">hydrothermal vent metagenome</name>
    <dbReference type="NCBI Taxonomy" id="652676"/>
    <lineage>
        <taxon>unclassified sequences</taxon>
        <taxon>metagenomes</taxon>
        <taxon>ecological metagenomes</taxon>
    </lineage>
</organism>
<proteinExistence type="predicted"/>
<evidence type="ECO:0000313" key="1">
    <source>
        <dbReference type="EMBL" id="VAV84473.1"/>
    </source>
</evidence>